<organism evidence="2 3">
    <name type="scientific">Thermotoga petrophila (strain ATCC BAA-488 / DSM 13995 / JCM 10881 / RKU-1)</name>
    <dbReference type="NCBI Taxonomy" id="390874"/>
    <lineage>
        <taxon>Bacteria</taxon>
        <taxon>Thermotogati</taxon>
        <taxon>Thermotogota</taxon>
        <taxon>Thermotogae</taxon>
        <taxon>Thermotogales</taxon>
        <taxon>Thermotogaceae</taxon>
        <taxon>Thermotoga</taxon>
    </lineage>
</organism>
<keyword evidence="1" id="KW-0175">Coiled coil</keyword>
<evidence type="ECO:0000313" key="3">
    <source>
        <dbReference type="Proteomes" id="UP000006558"/>
    </source>
</evidence>
<dbReference type="HOGENOM" id="CLU_2468004_0_0_0"/>
<dbReference type="EMBL" id="CP000702">
    <property type="protein sequence ID" value="ABQ47025.1"/>
    <property type="molecule type" value="Genomic_DNA"/>
</dbReference>
<evidence type="ECO:0000313" key="2">
    <source>
        <dbReference type="EMBL" id="ABQ47025.1"/>
    </source>
</evidence>
<name>A5ILF2_THEP1</name>
<accession>A5ILF2</accession>
<evidence type="ECO:0000256" key="1">
    <source>
        <dbReference type="SAM" id="Coils"/>
    </source>
</evidence>
<dbReference type="RefSeq" id="WP_011943561.1">
    <property type="nucleotide sequence ID" value="NC_009486.1"/>
</dbReference>
<dbReference type="AlphaFoldDB" id="A5ILF2"/>
<dbReference type="Proteomes" id="UP000006558">
    <property type="component" value="Chromosome"/>
</dbReference>
<dbReference type="KEGG" id="tpt:Tpet_1007"/>
<reference evidence="3" key="1">
    <citation type="submission" date="2007-05" db="EMBL/GenBank/DDBJ databases">
        <title>Complete sequence of Thermotoga petrophila RKU-1.</title>
        <authorList>
            <consortium name="US DOE Joint Genome Institute"/>
            <person name="Copeland A."/>
            <person name="Lucas S."/>
            <person name="Lapidus A."/>
            <person name="Barry K."/>
            <person name="Glavina del Rio T."/>
            <person name="Dalin E."/>
            <person name="Tice H."/>
            <person name="Pitluck S."/>
            <person name="Sims D."/>
            <person name="Brettin T."/>
            <person name="Bruce D."/>
            <person name="Detter J.C."/>
            <person name="Han C."/>
            <person name="Tapia R."/>
            <person name="Schmutz J."/>
            <person name="Larimer F."/>
            <person name="Land M."/>
            <person name="Hauser L."/>
            <person name="Kyrpides N."/>
            <person name="Mikhailova N."/>
            <person name="Nelson K."/>
            <person name="Gogarten J.P."/>
            <person name="Noll K."/>
            <person name="Richardson P."/>
        </authorList>
    </citation>
    <scope>NUCLEOTIDE SEQUENCE [LARGE SCALE GENOMIC DNA]</scope>
    <source>
        <strain evidence="3">ATCC BAA-488 / DSM 13995 / JCM 10881 / RKU-1</strain>
    </source>
</reference>
<sequence>MKKKISVRLGKKVYNLVTDEDLEIVNQTIEKIEKDFKRYEEFIDEVGIDNILFVMLANTVLENVKMSERIKNLKKKLSQILREGDRKP</sequence>
<evidence type="ECO:0008006" key="4">
    <source>
        <dbReference type="Google" id="ProtNLM"/>
    </source>
</evidence>
<gene>
    <name evidence="2" type="ordered locus">Tpet_1007</name>
</gene>
<proteinExistence type="predicted"/>
<protein>
    <recommendedName>
        <fullName evidence="4">Cell division protein ZapA</fullName>
    </recommendedName>
</protein>
<feature type="coiled-coil region" evidence="1">
    <location>
        <begin position="56"/>
        <end position="83"/>
    </location>
</feature>
<reference evidence="2 3" key="2">
    <citation type="journal article" date="2009" name="Proc. Natl. Acad. Sci. U.S.A.">
        <title>On the chimeric nature, thermophilic origin, and phylogenetic placement of the Thermotogales.</title>
        <authorList>
            <person name="Zhaxybayeva O."/>
            <person name="Swithers K.S."/>
            <person name="Lapierre P."/>
            <person name="Fournier G.P."/>
            <person name="Bickhart D.M."/>
            <person name="DeBoy R.T."/>
            <person name="Nelson K.E."/>
            <person name="Nesbo C.L."/>
            <person name="Doolittle W.F."/>
            <person name="Gogarten J.P."/>
            <person name="Noll K.M."/>
        </authorList>
    </citation>
    <scope>NUCLEOTIDE SEQUENCE [LARGE SCALE GENOMIC DNA]</scope>
    <source>
        <strain evidence="3">ATCC BAA-488 / DSM 13995 / JCM 10881 / RKU-1</strain>
    </source>
</reference>
<dbReference type="STRING" id="390874.Tpet_1007"/>